<dbReference type="Proteomes" id="UP000053232">
    <property type="component" value="Unassembled WGS sequence"/>
</dbReference>
<reference evidence="2" key="1">
    <citation type="journal article" date="2014" name="Cell">
        <title>The Architecture of a Scrambled Genome Reveals Massive Levels of Genomic Rearrangement during Development.</title>
        <authorList>
            <person name="Chen X."/>
            <person name="Bracht J.R."/>
            <person name="Goldman A.D."/>
            <person name="Dolzhenko E."/>
            <person name="Clay D.M."/>
            <person name="Swart E.C."/>
            <person name="Perlman D.H."/>
            <person name="Doak T.G."/>
            <person name="Stuart A."/>
            <person name="Amemiya C.T."/>
            <person name="Sebra R.P."/>
            <person name="Landweber L.F."/>
        </authorList>
    </citation>
    <scope>NUCLEOTIDE SEQUENCE [LARGE SCALE GENOMIC DNA]</scope>
    <source>
        <strain evidence="2">JRB310</strain>
    </source>
</reference>
<evidence type="ECO:0000313" key="2">
    <source>
        <dbReference type="Proteomes" id="UP000053232"/>
    </source>
</evidence>
<proteinExistence type="predicted"/>
<evidence type="ECO:0000313" key="1">
    <source>
        <dbReference type="EMBL" id="KEJ82932.1"/>
    </source>
</evidence>
<keyword evidence="2" id="KW-1185">Reference proteome</keyword>
<protein>
    <submittedName>
        <fullName evidence="1">Uncharacterized protein</fullName>
    </submittedName>
</protein>
<dbReference type="AlphaFoldDB" id="A0A073IBZ7"/>
<organism evidence="1 2">
    <name type="scientific">Oxytricha trifallax</name>
    <dbReference type="NCBI Taxonomy" id="1172189"/>
    <lineage>
        <taxon>Eukaryota</taxon>
        <taxon>Sar</taxon>
        <taxon>Alveolata</taxon>
        <taxon>Ciliophora</taxon>
        <taxon>Intramacronucleata</taxon>
        <taxon>Spirotrichea</taxon>
        <taxon>Stichotrichia</taxon>
        <taxon>Sporadotrichida</taxon>
        <taxon>Oxytrichidae</taxon>
        <taxon>Oxytrichinae</taxon>
        <taxon>Oxytricha</taxon>
    </lineage>
</organism>
<name>A0A073IBZ7_9SPIT</name>
<comment type="caution">
    <text evidence="1">The sequence shown here is derived from an EMBL/GenBank/DDBJ whole genome shotgun (WGS) entry which is preliminary data.</text>
</comment>
<accession>A0A073IBZ7</accession>
<sequence length="253" mass="30948">MTVNIDTYDQYINLNTEAQELTHKWIEWRNSKTYNYNPDQEAWMQELLQWQAAVKEIIDQTTQDRQMERMVDIILEPVEVEVTQLKEAKQIQELTKDQCQFETTIAIEKEKDIIKHNKRVKIQDIYIPRFIDRDYRKVVQETKIALKNKGMKYVEQERKQVVVIRVIMSNEEQRLKLRDTVKQGQLIIEQQDKLRLRLRKPSNRFGESRRKKTLIQDIERFIYYIHKNESKIIQDYNREMQQDRMQIEYSNEY</sequence>
<dbReference type="EMBL" id="ARYC01001914">
    <property type="protein sequence ID" value="KEJ82932.1"/>
    <property type="molecule type" value="Genomic_DNA"/>
</dbReference>
<gene>
    <name evidence="1" type="ORF">OXYTRIMIC_165</name>
</gene>